<sequence length="71" mass="8215">MDMRNSRSCVVQVSQGAAATGVWRWLAGGLHEFVMVCYCVFLGLNKLYLLYNLYCCVTKRVFRLRFCSLPR</sequence>
<keyword evidence="1" id="KW-0812">Transmembrane</keyword>
<protein>
    <submittedName>
        <fullName evidence="2">Uncharacterized protein</fullName>
    </submittedName>
</protein>
<comment type="caution">
    <text evidence="2">The sequence shown here is derived from an EMBL/GenBank/DDBJ whole genome shotgun (WGS) entry which is preliminary data.</text>
</comment>
<reference evidence="2 3" key="1">
    <citation type="submission" date="2024-01" db="EMBL/GenBank/DDBJ databases">
        <title>The genomes of 5 underutilized Papilionoideae crops provide insights into root nodulation and disease resistance.</title>
        <authorList>
            <person name="Yuan L."/>
        </authorList>
    </citation>
    <scope>NUCLEOTIDE SEQUENCE [LARGE SCALE GENOMIC DNA]</scope>
    <source>
        <strain evidence="2">LY-2023</strain>
        <tissue evidence="2">Leaf</tissue>
    </source>
</reference>
<keyword evidence="1" id="KW-0472">Membrane</keyword>
<keyword evidence="3" id="KW-1185">Reference proteome</keyword>
<evidence type="ECO:0000313" key="3">
    <source>
        <dbReference type="Proteomes" id="UP001359559"/>
    </source>
</evidence>
<evidence type="ECO:0000256" key="1">
    <source>
        <dbReference type="SAM" id="Phobius"/>
    </source>
</evidence>
<keyword evidence="1" id="KW-1133">Transmembrane helix</keyword>
<feature type="transmembrane region" description="Helical" evidence="1">
    <location>
        <begin position="33"/>
        <end position="54"/>
    </location>
</feature>
<dbReference type="AlphaFoldDB" id="A0AAN9PN20"/>
<name>A0AAN9PN20_CLITE</name>
<proteinExistence type="predicted"/>
<dbReference type="EMBL" id="JAYKXN010000003">
    <property type="protein sequence ID" value="KAK7303377.1"/>
    <property type="molecule type" value="Genomic_DNA"/>
</dbReference>
<accession>A0AAN9PN20</accession>
<gene>
    <name evidence="2" type="ORF">RJT34_14281</name>
</gene>
<evidence type="ECO:0000313" key="2">
    <source>
        <dbReference type="EMBL" id="KAK7303377.1"/>
    </source>
</evidence>
<organism evidence="2 3">
    <name type="scientific">Clitoria ternatea</name>
    <name type="common">Butterfly pea</name>
    <dbReference type="NCBI Taxonomy" id="43366"/>
    <lineage>
        <taxon>Eukaryota</taxon>
        <taxon>Viridiplantae</taxon>
        <taxon>Streptophyta</taxon>
        <taxon>Embryophyta</taxon>
        <taxon>Tracheophyta</taxon>
        <taxon>Spermatophyta</taxon>
        <taxon>Magnoliopsida</taxon>
        <taxon>eudicotyledons</taxon>
        <taxon>Gunneridae</taxon>
        <taxon>Pentapetalae</taxon>
        <taxon>rosids</taxon>
        <taxon>fabids</taxon>
        <taxon>Fabales</taxon>
        <taxon>Fabaceae</taxon>
        <taxon>Papilionoideae</taxon>
        <taxon>50 kb inversion clade</taxon>
        <taxon>NPAAA clade</taxon>
        <taxon>indigoferoid/millettioid clade</taxon>
        <taxon>Phaseoleae</taxon>
        <taxon>Clitoria</taxon>
    </lineage>
</organism>
<dbReference type="Proteomes" id="UP001359559">
    <property type="component" value="Unassembled WGS sequence"/>
</dbReference>